<proteinExistence type="predicted"/>
<sequence>MDECCFKIHQRILVKFSPYLNQTIPKGLESLKITIADIQIVSTAWLSCASDCHIELHRKITILQL</sequence>
<accession>A0A3G7TRX9</accession>
<name>A0A3G7TRX9_9PSED</name>
<reference evidence="1 2" key="1">
    <citation type="submission" date="2018-03" db="EMBL/GenBank/DDBJ databases">
        <title>Diversity of phytobeneficial traits revealed by whole-genome analysis of worldwide-isolated phenazine-producing Pseudomonas spp.</title>
        <authorList>
            <person name="Biessy A."/>
            <person name="Novinscak A."/>
            <person name="Blom J."/>
            <person name="Leger G."/>
            <person name="Thomashow L.S."/>
            <person name="Cazorla F.M."/>
            <person name="Josic D."/>
            <person name="Filion M."/>
        </authorList>
    </citation>
    <scope>NUCLEOTIDE SEQUENCE [LARGE SCALE GENOMIC DNA]</scope>
    <source>
        <strain evidence="1 2">B25</strain>
    </source>
</reference>
<gene>
    <name evidence="1" type="ORF">C4K04_3334</name>
</gene>
<dbReference type="Proteomes" id="UP000268048">
    <property type="component" value="Chromosome"/>
</dbReference>
<dbReference type="EMBL" id="CP027753">
    <property type="protein sequence ID" value="AZE49006.1"/>
    <property type="molecule type" value="Genomic_DNA"/>
</dbReference>
<organism evidence="1 2">
    <name type="scientific">Pseudomonas chlororaphis</name>
    <dbReference type="NCBI Taxonomy" id="587753"/>
    <lineage>
        <taxon>Bacteria</taxon>
        <taxon>Pseudomonadati</taxon>
        <taxon>Pseudomonadota</taxon>
        <taxon>Gammaproteobacteria</taxon>
        <taxon>Pseudomonadales</taxon>
        <taxon>Pseudomonadaceae</taxon>
        <taxon>Pseudomonas</taxon>
    </lineage>
</organism>
<dbReference type="AlphaFoldDB" id="A0A3G7TRX9"/>
<evidence type="ECO:0000313" key="1">
    <source>
        <dbReference type="EMBL" id="AZE49006.1"/>
    </source>
</evidence>
<protein>
    <submittedName>
        <fullName evidence="1">Uncharacterized protein</fullName>
    </submittedName>
</protein>
<evidence type="ECO:0000313" key="2">
    <source>
        <dbReference type="Proteomes" id="UP000268048"/>
    </source>
</evidence>